<evidence type="ECO:0000313" key="4">
    <source>
        <dbReference type="EMBL" id="EDU44781.1"/>
    </source>
</evidence>
<dbReference type="PANTHER" id="PTHR11566:SF215">
    <property type="entry name" value="DYNAMIN GTPASE"/>
    <property type="match status" value="1"/>
</dbReference>
<accession>B2WP21</accession>
<dbReference type="CDD" id="cd08771">
    <property type="entry name" value="DLP_1"/>
    <property type="match status" value="1"/>
</dbReference>
<dbReference type="PRINTS" id="PR00195">
    <property type="entry name" value="DYNAMIN"/>
</dbReference>
<dbReference type="GO" id="GO:0048312">
    <property type="term" value="P:intracellular distribution of mitochondria"/>
    <property type="evidence" value="ECO:0007669"/>
    <property type="project" value="TreeGrafter"/>
</dbReference>
<organism evidence="4 5">
    <name type="scientific">Pyrenophora tritici-repentis (strain Pt-1C-BFP)</name>
    <name type="common">Wheat tan spot fungus</name>
    <name type="synonym">Drechslera tritici-repentis</name>
    <dbReference type="NCBI Taxonomy" id="426418"/>
    <lineage>
        <taxon>Eukaryota</taxon>
        <taxon>Fungi</taxon>
        <taxon>Dikarya</taxon>
        <taxon>Ascomycota</taxon>
        <taxon>Pezizomycotina</taxon>
        <taxon>Dothideomycetes</taxon>
        <taxon>Pleosporomycetidae</taxon>
        <taxon>Pleosporales</taxon>
        <taxon>Pleosporineae</taxon>
        <taxon>Pleosporaceae</taxon>
        <taxon>Pyrenophora</taxon>
    </lineage>
</organism>
<dbReference type="EMBL" id="DS231633">
    <property type="protein sequence ID" value="EDU44781.1"/>
    <property type="molecule type" value="Genomic_DNA"/>
</dbReference>
<dbReference type="InParanoid" id="B2WP21"/>
<dbReference type="GO" id="GO:0003924">
    <property type="term" value="F:GTPase activity"/>
    <property type="evidence" value="ECO:0007669"/>
    <property type="project" value="InterPro"/>
</dbReference>
<feature type="domain" description="GED" evidence="3">
    <location>
        <begin position="627"/>
        <end position="716"/>
    </location>
</feature>
<evidence type="ECO:0000313" key="5">
    <source>
        <dbReference type="Proteomes" id="UP000001471"/>
    </source>
</evidence>
<keyword evidence="2" id="KW-0342">GTP-binding</keyword>
<dbReference type="OrthoDB" id="415706at2759"/>
<dbReference type="Pfam" id="PF00350">
    <property type="entry name" value="Dynamin_N"/>
    <property type="match status" value="1"/>
</dbReference>
<evidence type="ECO:0000259" key="3">
    <source>
        <dbReference type="PROSITE" id="PS51388"/>
    </source>
</evidence>
<dbReference type="Gene3D" id="3.40.50.300">
    <property type="entry name" value="P-loop containing nucleotide triphosphate hydrolases"/>
    <property type="match status" value="1"/>
</dbReference>
<dbReference type="GO" id="GO:0016020">
    <property type="term" value="C:membrane"/>
    <property type="evidence" value="ECO:0007669"/>
    <property type="project" value="TreeGrafter"/>
</dbReference>
<reference evidence="5" key="1">
    <citation type="journal article" date="2013" name="G3 (Bethesda)">
        <title>Comparative genomics of a plant-pathogenic fungus, Pyrenophora tritici-repentis, reveals transduplication and the impact of repeat elements on pathogenicity and population divergence.</title>
        <authorList>
            <person name="Manning V.A."/>
            <person name="Pandelova I."/>
            <person name="Dhillon B."/>
            <person name="Wilhelm L.J."/>
            <person name="Goodwin S.B."/>
            <person name="Berlin A.M."/>
            <person name="Figueroa M."/>
            <person name="Freitag M."/>
            <person name="Hane J.K."/>
            <person name="Henrissat B."/>
            <person name="Holman W.H."/>
            <person name="Kodira C.D."/>
            <person name="Martin J."/>
            <person name="Oliver R.P."/>
            <person name="Robbertse B."/>
            <person name="Schackwitz W."/>
            <person name="Schwartz D.C."/>
            <person name="Spatafora J.W."/>
            <person name="Turgeon B.G."/>
            <person name="Yandava C."/>
            <person name="Young S."/>
            <person name="Zhou S."/>
            <person name="Zeng Q."/>
            <person name="Grigoriev I.V."/>
            <person name="Ma L.-J."/>
            <person name="Ciuffetti L.M."/>
        </authorList>
    </citation>
    <scope>NUCLEOTIDE SEQUENCE [LARGE SCALE GENOMIC DNA]</scope>
    <source>
        <strain evidence="5">Pt-1C-BFP</strain>
    </source>
</reference>
<evidence type="ECO:0000256" key="2">
    <source>
        <dbReference type="ARBA" id="ARBA00023134"/>
    </source>
</evidence>
<name>B2WP21_PYRTR</name>
<dbReference type="InterPro" id="IPR027417">
    <property type="entry name" value="P-loop_NTPase"/>
</dbReference>
<dbReference type="Pfam" id="PF01031">
    <property type="entry name" value="Dynamin_M"/>
    <property type="match status" value="1"/>
</dbReference>
<dbReference type="OMA" id="ERYGHEY"/>
<dbReference type="Proteomes" id="UP000001471">
    <property type="component" value="Unassembled WGS sequence"/>
</dbReference>
<dbReference type="InterPro" id="IPR001401">
    <property type="entry name" value="Dynamin_GTPase"/>
</dbReference>
<dbReference type="GO" id="GO:0008017">
    <property type="term" value="F:microtubule binding"/>
    <property type="evidence" value="ECO:0007669"/>
    <property type="project" value="TreeGrafter"/>
</dbReference>
<dbReference type="Gene3D" id="1.20.120.1240">
    <property type="entry name" value="Dynamin, middle domain"/>
    <property type="match status" value="1"/>
</dbReference>
<protein>
    <submittedName>
        <fullName evidence="4">Dynamin GTPase</fullName>
    </submittedName>
</protein>
<dbReference type="GO" id="GO:0016559">
    <property type="term" value="P:peroxisome fission"/>
    <property type="evidence" value="ECO:0007669"/>
    <property type="project" value="TreeGrafter"/>
</dbReference>
<dbReference type="GO" id="GO:0005525">
    <property type="term" value="F:GTP binding"/>
    <property type="evidence" value="ECO:0007669"/>
    <property type="project" value="InterPro"/>
</dbReference>
<dbReference type="AlphaFoldDB" id="B2WP21"/>
<dbReference type="InterPro" id="IPR003130">
    <property type="entry name" value="GED"/>
</dbReference>
<dbReference type="PROSITE" id="PS51388">
    <property type="entry name" value="GED"/>
    <property type="match status" value="1"/>
</dbReference>
<dbReference type="eggNOG" id="KOG0446">
    <property type="taxonomic scope" value="Eukaryota"/>
</dbReference>
<dbReference type="InterPro" id="IPR045063">
    <property type="entry name" value="Dynamin_N"/>
</dbReference>
<dbReference type="InterPro" id="IPR000375">
    <property type="entry name" value="Dynamin_stalk"/>
</dbReference>
<dbReference type="GO" id="GO:0006897">
    <property type="term" value="P:endocytosis"/>
    <property type="evidence" value="ECO:0007669"/>
    <property type="project" value="TreeGrafter"/>
</dbReference>
<gene>
    <name evidence="4" type="ORF">PTRG_11731</name>
</gene>
<sequence>MSSHTPDQHGLAEPLMLEKIDSLFACGVGELVSLPQIVVVGDQSSGKSSVLEGLIKKLLLRDSGLCTRFATQIIFRRAAREQVVVSIIPDQHASTEHSNRVKGWGRTISSLDSDTFKEIMQEAHEEMGLSSNNNDGIPKPTFSNDVLLLEISGPEQEHLSVIDVPGIFKSTTEGVTTKADIQLVRNMEILELAAEADVHGDRTLGVLTKPDLVDRGAEPGMVDLVEGRARQMKLGWHIIRNPGQKDLQDMSMDRGDLEAAFFRSSAPWSSIEKGKTGIDSLRLRVKEVLSSLVKKECPKQTAYLIGLATKFQRLVSLSMNASHGADDAFEKNPGLCIAPAVMSRMKIFSDEMAKYGESYSFKCNDGDIAPVFVEDPDEDSDEETFYIRKEDDPEGLVDILHPQESLCYPLHGETKDWLLQVLKDNQGFELGTFNASILAIVIKKQSSKWEDISMGFVSDAIVLVHRFITSALVSIYDDRNVCEVLVGKLSDELTRRYQNAIASARFLLNVEKSNTPITMNLLEQGPSSSTTTVDNRSLAVVVGAIAHRAVPATPAYHVTLKHLLPWTEPRYSQQNHYFNDNLQRSRQEKVTAHVKKNAFHNGSHSMVVRLEHASQPVRSMSNEQHVVQDIHDILKSYYKVCRKTFVDSICRQSVIHFLLECDECPLALFSPMFVSQLSADALEEIAGEAPGLKRSRAQLTKEVASLAKAVRILTRI</sequence>
<dbReference type="GO" id="GO:0005739">
    <property type="term" value="C:mitochondrion"/>
    <property type="evidence" value="ECO:0007669"/>
    <property type="project" value="TreeGrafter"/>
</dbReference>
<dbReference type="GO" id="GO:0000266">
    <property type="term" value="P:mitochondrial fission"/>
    <property type="evidence" value="ECO:0007669"/>
    <property type="project" value="TreeGrafter"/>
</dbReference>
<proteinExistence type="predicted"/>
<dbReference type="GO" id="GO:0005874">
    <property type="term" value="C:microtubule"/>
    <property type="evidence" value="ECO:0007669"/>
    <property type="project" value="TreeGrafter"/>
</dbReference>
<dbReference type="STRING" id="426418.B2WP21"/>
<dbReference type="SMART" id="SM00053">
    <property type="entry name" value="DYNc"/>
    <property type="match status" value="1"/>
</dbReference>
<keyword evidence="1" id="KW-0547">Nucleotide-binding</keyword>
<dbReference type="Pfam" id="PF02212">
    <property type="entry name" value="GED"/>
    <property type="match status" value="1"/>
</dbReference>
<dbReference type="PANTHER" id="PTHR11566">
    <property type="entry name" value="DYNAMIN"/>
    <property type="match status" value="1"/>
</dbReference>
<dbReference type="SUPFAM" id="SSF52540">
    <property type="entry name" value="P-loop containing nucleoside triphosphate hydrolases"/>
    <property type="match status" value="1"/>
</dbReference>
<dbReference type="HOGENOM" id="CLU_008964_7_2_1"/>
<dbReference type="InterPro" id="IPR022812">
    <property type="entry name" value="Dynamin"/>
</dbReference>
<dbReference type="InterPro" id="IPR020850">
    <property type="entry name" value="GED_dom"/>
</dbReference>
<evidence type="ECO:0000256" key="1">
    <source>
        <dbReference type="ARBA" id="ARBA00022741"/>
    </source>
</evidence>